<evidence type="ECO:0000256" key="1">
    <source>
        <dbReference type="ARBA" id="ARBA00022448"/>
    </source>
</evidence>
<keyword evidence="7" id="KW-1185">Reference proteome</keyword>
<dbReference type="Pfam" id="PF00085">
    <property type="entry name" value="Thioredoxin"/>
    <property type="match status" value="1"/>
</dbReference>
<evidence type="ECO:0000259" key="5">
    <source>
        <dbReference type="PROSITE" id="PS51352"/>
    </source>
</evidence>
<evidence type="ECO:0000313" key="7">
    <source>
        <dbReference type="Proteomes" id="UP001530293"/>
    </source>
</evidence>
<dbReference type="InterPro" id="IPR036249">
    <property type="entry name" value="Thioredoxin-like_sf"/>
</dbReference>
<comment type="caution">
    <text evidence="6">The sequence shown here is derived from an EMBL/GenBank/DDBJ whole genome shotgun (WGS) entry which is preliminary data.</text>
</comment>
<keyword evidence="2" id="KW-0249">Electron transport</keyword>
<gene>
    <name evidence="6" type="ORF">ACHAWU_001495</name>
</gene>
<feature type="region of interest" description="Disordered" evidence="4">
    <location>
        <begin position="81"/>
        <end position="104"/>
    </location>
</feature>
<accession>A0ABD3MQT1</accession>
<dbReference type="PANTHER" id="PTHR45663">
    <property type="entry name" value="GEO12009P1"/>
    <property type="match status" value="1"/>
</dbReference>
<keyword evidence="3" id="KW-1015">Disulfide bond</keyword>
<dbReference type="InterPro" id="IPR017937">
    <property type="entry name" value="Thioredoxin_CS"/>
</dbReference>
<feature type="domain" description="Thioredoxin" evidence="5">
    <location>
        <begin position="234"/>
        <end position="374"/>
    </location>
</feature>
<dbReference type="CDD" id="cd02947">
    <property type="entry name" value="TRX_family"/>
    <property type="match status" value="1"/>
</dbReference>
<evidence type="ECO:0000256" key="2">
    <source>
        <dbReference type="ARBA" id="ARBA00022982"/>
    </source>
</evidence>
<dbReference type="AlphaFoldDB" id="A0ABD3MQT1"/>
<evidence type="ECO:0000256" key="3">
    <source>
        <dbReference type="ARBA" id="ARBA00023157"/>
    </source>
</evidence>
<dbReference type="PROSITE" id="PS51352">
    <property type="entry name" value="THIOREDOXIN_2"/>
    <property type="match status" value="1"/>
</dbReference>
<proteinExistence type="predicted"/>
<evidence type="ECO:0000313" key="6">
    <source>
        <dbReference type="EMBL" id="KAL3764587.1"/>
    </source>
</evidence>
<reference evidence="6 7" key="1">
    <citation type="submission" date="2024-10" db="EMBL/GenBank/DDBJ databases">
        <title>Updated reference genomes for cyclostephanoid diatoms.</title>
        <authorList>
            <person name="Roberts W.R."/>
            <person name="Alverson A.J."/>
        </authorList>
    </citation>
    <scope>NUCLEOTIDE SEQUENCE [LARGE SCALE GENOMIC DNA]</scope>
    <source>
        <strain evidence="6 7">AJA232-27</strain>
    </source>
</reference>
<organism evidence="6 7">
    <name type="scientific">Discostella pseudostelligera</name>
    <dbReference type="NCBI Taxonomy" id="259834"/>
    <lineage>
        <taxon>Eukaryota</taxon>
        <taxon>Sar</taxon>
        <taxon>Stramenopiles</taxon>
        <taxon>Ochrophyta</taxon>
        <taxon>Bacillariophyta</taxon>
        <taxon>Coscinodiscophyceae</taxon>
        <taxon>Thalassiosirophycidae</taxon>
        <taxon>Stephanodiscales</taxon>
        <taxon>Stephanodiscaceae</taxon>
        <taxon>Discostella</taxon>
    </lineage>
</organism>
<dbReference type="SUPFAM" id="SSF52833">
    <property type="entry name" value="Thioredoxin-like"/>
    <property type="match status" value="1"/>
</dbReference>
<name>A0ABD3MQT1_9STRA</name>
<keyword evidence="1" id="KW-0813">Transport</keyword>
<protein>
    <recommendedName>
        <fullName evidence="5">Thioredoxin domain-containing protein</fullName>
    </recommendedName>
</protein>
<dbReference type="InterPro" id="IPR013766">
    <property type="entry name" value="Thioredoxin_domain"/>
</dbReference>
<evidence type="ECO:0000256" key="4">
    <source>
        <dbReference type="SAM" id="MobiDB-lite"/>
    </source>
</evidence>
<sequence length="375" mass="41400">MINNTIFTERRRNQMLRVAFIAIAVTVTVWTTSNSSWCTSQSCRWSCAVAAFSPSLKCTTSRTRNHDAAWSSPFRLYSETTPSLSDDGGGGDDATATTILTPPRPSEMKLSEIKAELKERNTSFADCFDRESLEKRLFEARENCAAGGVLPQREVVVNDDVSTTTTATTQSESNDEEFDRHSTLTQLRSLRVKDLKIQLSELKVRWGAMIEKEEMVQALCNALEERYHASKNFSRSGKLVPGIVADVDENVLLQELGWLESDVNRGIITTPPASSSTSPPGAHPPILLDVYATWCGPCKFLAPILEKVAEEVGPTVRVMKLDSDKNPRLSSVLKVGGLPTLIRLDGGDVSKEIQRVEGALTKDQLIDFVNGNFNR</sequence>
<dbReference type="Gene3D" id="3.40.30.10">
    <property type="entry name" value="Glutaredoxin"/>
    <property type="match status" value="1"/>
</dbReference>
<dbReference type="Proteomes" id="UP001530293">
    <property type="component" value="Unassembled WGS sequence"/>
</dbReference>
<dbReference type="PANTHER" id="PTHR45663:SF11">
    <property type="entry name" value="GEO12009P1"/>
    <property type="match status" value="1"/>
</dbReference>
<dbReference type="EMBL" id="JALLBG020000103">
    <property type="protein sequence ID" value="KAL3764587.1"/>
    <property type="molecule type" value="Genomic_DNA"/>
</dbReference>
<dbReference type="PROSITE" id="PS00194">
    <property type="entry name" value="THIOREDOXIN_1"/>
    <property type="match status" value="1"/>
</dbReference>